<dbReference type="AlphaFoldDB" id="F3KKF6"/>
<dbReference type="Pfam" id="PF14559">
    <property type="entry name" value="TPR_19"/>
    <property type="match status" value="1"/>
</dbReference>
<accession>F3KKF6</accession>
<evidence type="ECO:0000256" key="1">
    <source>
        <dbReference type="ARBA" id="ARBA00022737"/>
    </source>
</evidence>
<feature type="repeat" description="TPR" evidence="3">
    <location>
        <begin position="51"/>
        <end position="84"/>
    </location>
</feature>
<dbReference type="InterPro" id="IPR011990">
    <property type="entry name" value="TPR-like_helical_dom_sf"/>
</dbReference>
<dbReference type="HOGENOM" id="CLU_157705_0_0_2"/>
<sequence length="132" mass="15115">MKFDLFGKKPKTAEVKTSQKKKELRKLVKKKQYDDALKIGTEILKKVPEENDVLFIIGGIYYMKNQYQTAISYFERSLKIGTYDTDVLILKANAHHFLGQSKQAISCCNKIKEIDPKNKAVSELLSKINSVN</sequence>
<name>F3KKF6_9ARCH</name>
<dbReference type="SMART" id="SM00028">
    <property type="entry name" value="TPR"/>
    <property type="match status" value="2"/>
</dbReference>
<dbReference type="InterPro" id="IPR019734">
    <property type="entry name" value="TPR_rpt"/>
</dbReference>
<organism evidence="4">
    <name type="scientific">Candidatus Nitrosarchaeum limnium SFB1</name>
    <dbReference type="NCBI Taxonomy" id="886738"/>
    <lineage>
        <taxon>Archaea</taxon>
        <taxon>Nitrososphaerota</taxon>
        <taxon>Nitrososphaeria</taxon>
        <taxon>Nitrosopumilales</taxon>
        <taxon>Nitrosopumilaceae</taxon>
        <taxon>Nitrosarchaeum</taxon>
    </lineage>
</organism>
<comment type="caution">
    <text evidence="4">The sequence shown here is derived from an EMBL/GenBank/DDBJ whole genome shotgun (WGS) entry which is preliminary data.</text>
</comment>
<protein>
    <submittedName>
        <fullName evidence="4">TPR repeat-containing protein</fullName>
    </submittedName>
</protein>
<dbReference type="PROSITE" id="PS50005">
    <property type="entry name" value="TPR"/>
    <property type="match status" value="1"/>
</dbReference>
<evidence type="ECO:0000256" key="3">
    <source>
        <dbReference type="PROSITE-ProRule" id="PRU00339"/>
    </source>
</evidence>
<evidence type="ECO:0000313" key="4">
    <source>
        <dbReference type="EMBL" id="EGG42157.1"/>
    </source>
</evidence>
<reference evidence="4" key="1">
    <citation type="journal article" date="2011" name="PLoS ONE">
        <title>Genome of a low-salinity ammonia-oxidizing archaeon determined by single-cell and metagenomic analysis.</title>
        <authorList>
            <person name="Blainey P.C."/>
            <person name="Mosier A.C."/>
            <person name="Potanina A."/>
            <person name="Francis C.A."/>
            <person name="Quake S.R."/>
        </authorList>
    </citation>
    <scope>NUCLEOTIDE SEQUENCE [LARGE SCALE GENOMIC DNA]</scope>
    <source>
        <strain evidence="4">SFB1</strain>
    </source>
</reference>
<dbReference type="Proteomes" id="UP000004348">
    <property type="component" value="Chromosome"/>
</dbReference>
<gene>
    <name evidence="4" type="ORF">Nlim_0972</name>
</gene>
<evidence type="ECO:0000256" key="2">
    <source>
        <dbReference type="ARBA" id="ARBA00022803"/>
    </source>
</evidence>
<dbReference type="PANTHER" id="PTHR44943:SF8">
    <property type="entry name" value="TPR REPEAT-CONTAINING PROTEIN MJ0263"/>
    <property type="match status" value="1"/>
</dbReference>
<keyword evidence="1" id="KW-0677">Repeat</keyword>
<proteinExistence type="predicted"/>
<dbReference type="EMBL" id="AEGP01000034">
    <property type="protein sequence ID" value="EGG42157.1"/>
    <property type="molecule type" value="Genomic_DNA"/>
</dbReference>
<dbReference type="PANTHER" id="PTHR44943">
    <property type="entry name" value="CELLULOSE SYNTHASE OPERON PROTEIN C"/>
    <property type="match status" value="1"/>
</dbReference>
<dbReference type="SUPFAM" id="SSF48452">
    <property type="entry name" value="TPR-like"/>
    <property type="match status" value="1"/>
</dbReference>
<keyword evidence="2 3" id="KW-0802">TPR repeat</keyword>
<dbReference type="InterPro" id="IPR051685">
    <property type="entry name" value="Ycf3/AcsC/BcsC/TPR_MFPF"/>
</dbReference>
<dbReference type="Gene3D" id="1.25.40.10">
    <property type="entry name" value="Tetratricopeptide repeat domain"/>
    <property type="match status" value="1"/>
</dbReference>
<dbReference type="STRING" id="886738.Nlim_0972"/>